<evidence type="ECO:0000256" key="7">
    <source>
        <dbReference type="SAM" id="Phobius"/>
    </source>
</evidence>
<dbReference type="GO" id="GO:0000139">
    <property type="term" value="C:Golgi membrane"/>
    <property type="evidence" value="ECO:0007669"/>
    <property type="project" value="UniProtKB-SubCell"/>
</dbReference>
<dbReference type="GO" id="GO:0006829">
    <property type="term" value="P:zinc ion transport"/>
    <property type="evidence" value="ECO:0007669"/>
    <property type="project" value="InterPro"/>
</dbReference>
<feature type="transmembrane region" description="Helical" evidence="7">
    <location>
        <begin position="70"/>
        <end position="86"/>
    </location>
</feature>
<dbReference type="InterPro" id="IPR003689">
    <property type="entry name" value="ZIP"/>
</dbReference>
<dbReference type="AlphaFoldDB" id="A0A5M3MPC4"/>
<feature type="transmembrane region" description="Helical" evidence="7">
    <location>
        <begin position="32"/>
        <end position="50"/>
    </location>
</feature>
<dbReference type="Pfam" id="PF02535">
    <property type="entry name" value="Zip"/>
    <property type="match status" value="1"/>
</dbReference>
<proteinExistence type="predicted"/>
<keyword evidence="9" id="KW-1185">Reference proteome</keyword>
<keyword evidence="3 7" id="KW-0812">Transmembrane</keyword>
<gene>
    <name evidence="8" type="ORF">CONPUDRAFT_82022</name>
</gene>
<feature type="transmembrane region" description="Helical" evidence="7">
    <location>
        <begin position="277"/>
        <end position="294"/>
    </location>
</feature>
<feature type="transmembrane region" description="Helical" evidence="7">
    <location>
        <begin position="243"/>
        <end position="265"/>
    </location>
</feature>
<evidence type="ECO:0000256" key="3">
    <source>
        <dbReference type="ARBA" id="ARBA00022692"/>
    </source>
</evidence>
<accession>A0A5M3MPC4</accession>
<comment type="subcellular location">
    <subcellularLocation>
        <location evidence="1">Endomembrane system</location>
        <topology evidence="1">Multi-pass membrane protein</topology>
    </subcellularLocation>
    <subcellularLocation>
        <location evidence="2">Golgi apparatus membrane</location>
    </subcellularLocation>
</comment>
<evidence type="ECO:0000256" key="4">
    <source>
        <dbReference type="ARBA" id="ARBA00022989"/>
    </source>
</evidence>
<protein>
    <recommendedName>
        <fullName evidence="10">Zinc/iron permease</fullName>
    </recommendedName>
</protein>
<feature type="transmembrane region" description="Helical" evidence="7">
    <location>
        <begin position="209"/>
        <end position="231"/>
    </location>
</feature>
<dbReference type="Proteomes" id="UP000053558">
    <property type="component" value="Unassembled WGS sequence"/>
</dbReference>
<dbReference type="PANTHER" id="PTHR16133:SF0">
    <property type="entry name" value="ZINC_IRON REGULATED TRANSPORTER-RELATED PROTEIN 102B, ISOFORM E"/>
    <property type="match status" value="1"/>
</dbReference>
<dbReference type="InterPro" id="IPR045891">
    <property type="entry name" value="ZIP9"/>
</dbReference>
<dbReference type="EMBL" id="JH711578">
    <property type="protein sequence ID" value="EIW80896.1"/>
    <property type="molecule type" value="Genomic_DNA"/>
</dbReference>
<dbReference type="PANTHER" id="PTHR16133">
    <property type="entry name" value="SOLUTE CARRIER FAMILY 39 ZINC TRANSPORTER , MEMBER 9-RELATED"/>
    <property type="match status" value="1"/>
</dbReference>
<keyword evidence="6 7" id="KW-0472">Membrane</keyword>
<evidence type="ECO:0000256" key="5">
    <source>
        <dbReference type="ARBA" id="ARBA00023034"/>
    </source>
</evidence>
<keyword evidence="4 7" id="KW-1133">Transmembrane helix</keyword>
<keyword evidence="5" id="KW-0333">Golgi apparatus</keyword>
<dbReference type="GeneID" id="19210344"/>
<feature type="transmembrane region" description="Helical" evidence="7">
    <location>
        <begin position="174"/>
        <end position="197"/>
    </location>
</feature>
<reference evidence="9" key="1">
    <citation type="journal article" date="2012" name="Science">
        <title>The Paleozoic origin of enzymatic lignin decomposition reconstructed from 31 fungal genomes.</title>
        <authorList>
            <person name="Floudas D."/>
            <person name="Binder M."/>
            <person name="Riley R."/>
            <person name="Barry K."/>
            <person name="Blanchette R.A."/>
            <person name="Henrissat B."/>
            <person name="Martinez A.T."/>
            <person name="Otillar R."/>
            <person name="Spatafora J.W."/>
            <person name="Yadav J.S."/>
            <person name="Aerts A."/>
            <person name="Benoit I."/>
            <person name="Boyd A."/>
            <person name="Carlson A."/>
            <person name="Copeland A."/>
            <person name="Coutinho P.M."/>
            <person name="de Vries R.P."/>
            <person name="Ferreira P."/>
            <person name="Findley K."/>
            <person name="Foster B."/>
            <person name="Gaskell J."/>
            <person name="Glotzer D."/>
            <person name="Gorecki P."/>
            <person name="Heitman J."/>
            <person name="Hesse C."/>
            <person name="Hori C."/>
            <person name="Igarashi K."/>
            <person name="Jurgens J.A."/>
            <person name="Kallen N."/>
            <person name="Kersten P."/>
            <person name="Kohler A."/>
            <person name="Kuees U."/>
            <person name="Kumar T.K.A."/>
            <person name="Kuo A."/>
            <person name="LaButti K."/>
            <person name="Larrondo L.F."/>
            <person name="Lindquist E."/>
            <person name="Ling A."/>
            <person name="Lombard V."/>
            <person name="Lucas S."/>
            <person name="Lundell T."/>
            <person name="Martin R."/>
            <person name="McLaughlin D.J."/>
            <person name="Morgenstern I."/>
            <person name="Morin E."/>
            <person name="Murat C."/>
            <person name="Nagy L.G."/>
            <person name="Nolan M."/>
            <person name="Ohm R.A."/>
            <person name="Patyshakuliyeva A."/>
            <person name="Rokas A."/>
            <person name="Ruiz-Duenas F.J."/>
            <person name="Sabat G."/>
            <person name="Salamov A."/>
            <person name="Samejima M."/>
            <person name="Schmutz J."/>
            <person name="Slot J.C."/>
            <person name="St John F."/>
            <person name="Stenlid J."/>
            <person name="Sun H."/>
            <person name="Sun S."/>
            <person name="Syed K."/>
            <person name="Tsang A."/>
            <person name="Wiebenga A."/>
            <person name="Young D."/>
            <person name="Pisabarro A."/>
            <person name="Eastwood D.C."/>
            <person name="Martin F."/>
            <person name="Cullen D."/>
            <person name="Grigoriev I.V."/>
            <person name="Hibbett D.S."/>
        </authorList>
    </citation>
    <scope>NUCLEOTIDE SEQUENCE [LARGE SCALE GENOMIC DNA]</scope>
    <source>
        <strain evidence="9">RWD-64-598 SS2</strain>
    </source>
</reference>
<dbReference type="GO" id="GO:0046873">
    <property type="term" value="F:metal ion transmembrane transporter activity"/>
    <property type="evidence" value="ECO:0007669"/>
    <property type="project" value="InterPro"/>
</dbReference>
<evidence type="ECO:0000256" key="1">
    <source>
        <dbReference type="ARBA" id="ARBA00004127"/>
    </source>
</evidence>
<evidence type="ECO:0008006" key="10">
    <source>
        <dbReference type="Google" id="ProtNLM"/>
    </source>
</evidence>
<sequence>MAGVMGAAAFGVGLLPLSVSLSKTHLAQMSTLGSGLLVGAAIGVVIPEGIEHSISTVSHEGAPTIEIPTFKIALFILLGFSLMFLVEQHFSSHDTHHGAVFSADQDGDPNIDELELEEGPARAGQSTHRRSDSQGASYIPSTNPLSLGLLIHSLMDGYALGVTALDPNSLQLSLVVFLAIIVHKAPTALALTSTLLASSMPISECKRHLAFFSAATPLGAILSYTFYSFLAPPGGTVSVGSPLLFSGGTFLYVSTMLTSVSGHAPSPPDEMNKTTRTILLLVGMFFPSLISSALDHGH</sequence>
<comment type="caution">
    <text evidence="8">The sequence shown here is derived from an EMBL/GenBank/DDBJ whole genome shotgun (WGS) entry which is preliminary data.</text>
</comment>
<organism evidence="8 9">
    <name type="scientific">Coniophora puteana (strain RWD-64-598)</name>
    <name type="common">Brown rot fungus</name>
    <dbReference type="NCBI Taxonomy" id="741705"/>
    <lineage>
        <taxon>Eukaryota</taxon>
        <taxon>Fungi</taxon>
        <taxon>Dikarya</taxon>
        <taxon>Basidiomycota</taxon>
        <taxon>Agaricomycotina</taxon>
        <taxon>Agaricomycetes</taxon>
        <taxon>Agaricomycetidae</taxon>
        <taxon>Boletales</taxon>
        <taxon>Coniophorineae</taxon>
        <taxon>Coniophoraceae</taxon>
        <taxon>Coniophora</taxon>
    </lineage>
</organism>
<dbReference type="OMA" id="DDFPSIC"/>
<evidence type="ECO:0000256" key="2">
    <source>
        <dbReference type="ARBA" id="ARBA00004394"/>
    </source>
</evidence>
<evidence type="ECO:0000313" key="8">
    <source>
        <dbReference type="EMBL" id="EIW80896.1"/>
    </source>
</evidence>
<evidence type="ECO:0000256" key="6">
    <source>
        <dbReference type="ARBA" id="ARBA00023136"/>
    </source>
</evidence>
<evidence type="ECO:0000313" key="9">
    <source>
        <dbReference type="Proteomes" id="UP000053558"/>
    </source>
</evidence>
<name>A0A5M3MPC4_CONPW</name>
<dbReference type="OrthoDB" id="19859at2759"/>
<dbReference type="KEGG" id="cput:CONPUDRAFT_82022"/>
<dbReference type="RefSeq" id="XP_007768354.1">
    <property type="nucleotide sequence ID" value="XM_007770164.1"/>
</dbReference>